<name>A0AAE1A6J9_9GAST</name>
<sequence length="86" mass="9760">MYKLSAILRANMLFASQTRTSLRRAWLKVKSLVVLKQPTKHGREPGAVEHREPVCVTGLLCLFLLPVHVGKQTISQNSRYSRPSCR</sequence>
<protein>
    <submittedName>
        <fullName evidence="1">Uncharacterized protein</fullName>
    </submittedName>
</protein>
<evidence type="ECO:0000313" key="1">
    <source>
        <dbReference type="EMBL" id="KAK3781893.1"/>
    </source>
</evidence>
<dbReference type="EMBL" id="JAWDGP010002576">
    <property type="protein sequence ID" value="KAK3781893.1"/>
    <property type="molecule type" value="Genomic_DNA"/>
</dbReference>
<accession>A0AAE1A6J9</accession>
<keyword evidence="2" id="KW-1185">Reference proteome</keyword>
<gene>
    <name evidence="1" type="ORF">RRG08_020584</name>
</gene>
<comment type="caution">
    <text evidence="1">The sequence shown here is derived from an EMBL/GenBank/DDBJ whole genome shotgun (WGS) entry which is preliminary data.</text>
</comment>
<reference evidence="1" key="1">
    <citation type="journal article" date="2023" name="G3 (Bethesda)">
        <title>A reference genome for the long-term kleptoplast-retaining sea slug Elysia crispata morphotype clarki.</title>
        <authorList>
            <person name="Eastman K.E."/>
            <person name="Pendleton A.L."/>
            <person name="Shaikh M.A."/>
            <person name="Suttiyut T."/>
            <person name="Ogas R."/>
            <person name="Tomko P."/>
            <person name="Gavelis G."/>
            <person name="Widhalm J.R."/>
            <person name="Wisecaver J.H."/>
        </authorList>
    </citation>
    <scope>NUCLEOTIDE SEQUENCE</scope>
    <source>
        <strain evidence="1">ECLA1</strain>
    </source>
</reference>
<proteinExistence type="predicted"/>
<dbReference type="Proteomes" id="UP001283361">
    <property type="component" value="Unassembled WGS sequence"/>
</dbReference>
<dbReference type="AlphaFoldDB" id="A0AAE1A6J9"/>
<evidence type="ECO:0000313" key="2">
    <source>
        <dbReference type="Proteomes" id="UP001283361"/>
    </source>
</evidence>
<organism evidence="1 2">
    <name type="scientific">Elysia crispata</name>
    <name type="common">lettuce slug</name>
    <dbReference type="NCBI Taxonomy" id="231223"/>
    <lineage>
        <taxon>Eukaryota</taxon>
        <taxon>Metazoa</taxon>
        <taxon>Spiralia</taxon>
        <taxon>Lophotrochozoa</taxon>
        <taxon>Mollusca</taxon>
        <taxon>Gastropoda</taxon>
        <taxon>Heterobranchia</taxon>
        <taxon>Euthyneura</taxon>
        <taxon>Panpulmonata</taxon>
        <taxon>Sacoglossa</taxon>
        <taxon>Placobranchoidea</taxon>
        <taxon>Plakobranchidae</taxon>
        <taxon>Elysia</taxon>
    </lineage>
</organism>